<dbReference type="Proteomes" id="UP001500618">
    <property type="component" value="Unassembled WGS sequence"/>
</dbReference>
<evidence type="ECO:0000256" key="3">
    <source>
        <dbReference type="ARBA" id="ARBA00023163"/>
    </source>
</evidence>
<gene>
    <name evidence="5" type="ORF">GCM10009765_75550</name>
</gene>
<dbReference type="CDD" id="cd06124">
    <property type="entry name" value="cupin_NimR-like_N"/>
    <property type="match status" value="1"/>
</dbReference>
<evidence type="ECO:0000313" key="5">
    <source>
        <dbReference type="EMBL" id="GAA1715638.1"/>
    </source>
</evidence>
<dbReference type="PANTHER" id="PTHR11019">
    <property type="entry name" value="HTH-TYPE TRANSCRIPTIONAL REGULATOR NIMR"/>
    <property type="match status" value="1"/>
</dbReference>
<comment type="caution">
    <text evidence="5">The sequence shown here is derived from an EMBL/GenBank/DDBJ whole genome shotgun (WGS) entry which is preliminary data.</text>
</comment>
<evidence type="ECO:0000313" key="6">
    <source>
        <dbReference type="Proteomes" id="UP001500618"/>
    </source>
</evidence>
<keyword evidence="2" id="KW-0238">DNA-binding</keyword>
<dbReference type="PROSITE" id="PS01124">
    <property type="entry name" value="HTH_ARAC_FAMILY_2"/>
    <property type="match status" value="1"/>
</dbReference>
<dbReference type="PROSITE" id="PS00041">
    <property type="entry name" value="HTH_ARAC_FAMILY_1"/>
    <property type="match status" value="1"/>
</dbReference>
<sequence length="243" mass="25810">MSKSRREPDVRGYSVTHPPGRATLPIEPGWHQLLYAASGVMTISTATGAWAIPPHRALWIPDSAAATIANRSRVAVRTLYLSSDLPALPCKTRAITVSGLVRELLLHAVKTSPLDLSKPVDAALITVLMDQLKALPDAPLLLPLPQDPRAADAARVLMDDPTLSLDDVRVGASSRTLERAFAAETGLTLGGWHRRARILHSLDSLASGGSVTAAASAAGYATPSAYVAAFKQELGETPRRFLS</sequence>
<dbReference type="Gene3D" id="1.10.10.60">
    <property type="entry name" value="Homeodomain-like"/>
    <property type="match status" value="1"/>
</dbReference>
<evidence type="ECO:0000259" key="4">
    <source>
        <dbReference type="PROSITE" id="PS01124"/>
    </source>
</evidence>
<name>A0ABP4V3B4_9ACTN</name>
<keyword evidence="3" id="KW-0804">Transcription</keyword>
<dbReference type="Pfam" id="PF12833">
    <property type="entry name" value="HTH_18"/>
    <property type="match status" value="1"/>
</dbReference>
<keyword evidence="1" id="KW-0805">Transcription regulation</keyword>
<dbReference type="RefSeq" id="WP_163568476.1">
    <property type="nucleotide sequence ID" value="NZ_BAAANY010000040.1"/>
</dbReference>
<dbReference type="InterPro" id="IPR011051">
    <property type="entry name" value="RmlC_Cupin_sf"/>
</dbReference>
<dbReference type="PANTHER" id="PTHR11019:SF199">
    <property type="entry name" value="HTH-TYPE TRANSCRIPTIONAL REGULATOR NIMR"/>
    <property type="match status" value="1"/>
</dbReference>
<dbReference type="EMBL" id="BAAANY010000040">
    <property type="protein sequence ID" value="GAA1715638.1"/>
    <property type="molecule type" value="Genomic_DNA"/>
</dbReference>
<dbReference type="SUPFAM" id="SSF51182">
    <property type="entry name" value="RmlC-like cupins"/>
    <property type="match status" value="1"/>
</dbReference>
<dbReference type="InterPro" id="IPR018062">
    <property type="entry name" value="HTH_AraC-typ_CS"/>
</dbReference>
<keyword evidence="6" id="KW-1185">Reference proteome</keyword>
<evidence type="ECO:0000256" key="2">
    <source>
        <dbReference type="ARBA" id="ARBA00023125"/>
    </source>
</evidence>
<accession>A0ABP4V3B4</accession>
<feature type="domain" description="HTH araC/xylS-type" evidence="4">
    <location>
        <begin position="170"/>
        <end position="243"/>
    </location>
</feature>
<organism evidence="5 6">
    <name type="scientific">Fodinicola feengrottensis</name>
    <dbReference type="NCBI Taxonomy" id="435914"/>
    <lineage>
        <taxon>Bacteria</taxon>
        <taxon>Bacillati</taxon>
        <taxon>Actinomycetota</taxon>
        <taxon>Actinomycetes</taxon>
        <taxon>Mycobacteriales</taxon>
        <taxon>Fodinicola</taxon>
    </lineage>
</organism>
<reference evidence="6" key="1">
    <citation type="journal article" date="2019" name="Int. J. Syst. Evol. Microbiol.">
        <title>The Global Catalogue of Microorganisms (GCM) 10K type strain sequencing project: providing services to taxonomists for standard genome sequencing and annotation.</title>
        <authorList>
            <consortium name="The Broad Institute Genomics Platform"/>
            <consortium name="The Broad Institute Genome Sequencing Center for Infectious Disease"/>
            <person name="Wu L."/>
            <person name="Ma J."/>
        </authorList>
    </citation>
    <scope>NUCLEOTIDE SEQUENCE [LARGE SCALE GENOMIC DNA]</scope>
    <source>
        <strain evidence="6">JCM 14718</strain>
    </source>
</reference>
<dbReference type="SMART" id="SM00342">
    <property type="entry name" value="HTH_ARAC"/>
    <property type="match status" value="1"/>
</dbReference>
<dbReference type="InterPro" id="IPR018060">
    <property type="entry name" value="HTH_AraC"/>
</dbReference>
<evidence type="ECO:0000256" key="1">
    <source>
        <dbReference type="ARBA" id="ARBA00023015"/>
    </source>
</evidence>
<proteinExistence type="predicted"/>
<protein>
    <submittedName>
        <fullName evidence="5">Helix-turn-helix transcriptional regulator</fullName>
    </submittedName>
</protein>